<dbReference type="Proteomes" id="UP000479526">
    <property type="component" value="Unassembled WGS sequence"/>
</dbReference>
<evidence type="ECO:0000313" key="2">
    <source>
        <dbReference type="Proteomes" id="UP000479526"/>
    </source>
</evidence>
<dbReference type="SUPFAM" id="SSF55144">
    <property type="entry name" value="LigT-like"/>
    <property type="match status" value="1"/>
</dbReference>
<organism evidence="1 2">
    <name type="scientific">Herbidospora solisilvae</name>
    <dbReference type="NCBI Taxonomy" id="2696284"/>
    <lineage>
        <taxon>Bacteria</taxon>
        <taxon>Bacillati</taxon>
        <taxon>Actinomycetota</taxon>
        <taxon>Actinomycetes</taxon>
        <taxon>Streptosporangiales</taxon>
        <taxon>Streptosporangiaceae</taxon>
        <taxon>Herbidospora</taxon>
    </lineage>
</organism>
<dbReference type="InterPro" id="IPR009097">
    <property type="entry name" value="Cyclic_Pdiesterase"/>
</dbReference>
<reference evidence="1 2" key="1">
    <citation type="submission" date="2020-01" db="EMBL/GenBank/DDBJ databases">
        <title>Herbidospora sp. NEAU-GS84 nov., a novel actinomycete isolated from soil.</title>
        <authorList>
            <person name="Han L."/>
        </authorList>
    </citation>
    <scope>NUCLEOTIDE SEQUENCE [LARGE SCALE GENOMIC DNA]</scope>
    <source>
        <strain evidence="1 2">NEAU-GS84</strain>
    </source>
</reference>
<dbReference type="AlphaFoldDB" id="A0A7C9J5T3"/>
<accession>A0A7C9J5T3</accession>
<dbReference type="RefSeq" id="WP_161481775.1">
    <property type="nucleotide sequence ID" value="NZ_WXEW01000007.1"/>
</dbReference>
<evidence type="ECO:0008006" key="3">
    <source>
        <dbReference type="Google" id="ProtNLM"/>
    </source>
</evidence>
<evidence type="ECO:0000313" key="1">
    <source>
        <dbReference type="EMBL" id="NAS24600.1"/>
    </source>
</evidence>
<proteinExistence type="predicted"/>
<gene>
    <name evidence="1" type="ORF">GT755_23280</name>
</gene>
<keyword evidence="2" id="KW-1185">Reference proteome</keyword>
<dbReference type="Gene3D" id="3.90.1140.10">
    <property type="entry name" value="Cyclic phosphodiesterase"/>
    <property type="match status" value="1"/>
</dbReference>
<sequence>MPYGIVLLPPPGTAQRIIEFATRLRASSPSLMVISDERLPHLSLAHADCSKNSAEAWWTRAIAIVPEYMPIKLAGLMFAPVGAGDFYIPEGGIYFGLEAIATDVLRGAHEQILSAAEAVNAKPIGNVRDKFRPHITLGVMSTSAVTLVDFPEWMTGEALVGRLAWGQLGSYGTFPDLHTRA</sequence>
<name>A0A7C9J5T3_9ACTN</name>
<dbReference type="EMBL" id="WXEW01000007">
    <property type="protein sequence ID" value="NAS24600.1"/>
    <property type="molecule type" value="Genomic_DNA"/>
</dbReference>
<protein>
    <recommendedName>
        <fullName evidence="3">2'-5' RNA ligase family protein</fullName>
    </recommendedName>
</protein>
<comment type="caution">
    <text evidence="1">The sequence shown here is derived from an EMBL/GenBank/DDBJ whole genome shotgun (WGS) entry which is preliminary data.</text>
</comment>